<protein>
    <submittedName>
        <fullName evidence="1">Uncharacterized protein</fullName>
    </submittedName>
</protein>
<sequence length="33" mass="3777">MKALKSGLTIFNTGLMMRRTYLMSLPTMLRDAN</sequence>
<accession>A0ACC0Y5A9</accession>
<evidence type="ECO:0000313" key="2">
    <source>
        <dbReference type="Proteomes" id="UP001163603"/>
    </source>
</evidence>
<gene>
    <name evidence="1" type="ORF">Pint_35628</name>
</gene>
<dbReference type="EMBL" id="CM047744">
    <property type="protein sequence ID" value="KAJ0028826.1"/>
    <property type="molecule type" value="Genomic_DNA"/>
</dbReference>
<name>A0ACC0Y5A9_9ROSI</name>
<evidence type="ECO:0000313" key="1">
    <source>
        <dbReference type="EMBL" id="KAJ0028826.1"/>
    </source>
</evidence>
<reference evidence="2" key="1">
    <citation type="journal article" date="2023" name="G3 (Bethesda)">
        <title>Genome assembly and association tests identify interacting loci associated with vigor, precocity, and sex in interspecific pistachio rootstocks.</title>
        <authorList>
            <person name="Palmer W."/>
            <person name="Jacygrad E."/>
            <person name="Sagayaradj S."/>
            <person name="Cavanaugh K."/>
            <person name="Han R."/>
            <person name="Bertier L."/>
            <person name="Beede B."/>
            <person name="Kafkas S."/>
            <person name="Golino D."/>
            <person name="Preece J."/>
            <person name="Michelmore R."/>
        </authorList>
    </citation>
    <scope>NUCLEOTIDE SEQUENCE [LARGE SCALE GENOMIC DNA]</scope>
</reference>
<proteinExistence type="predicted"/>
<organism evidence="1 2">
    <name type="scientific">Pistacia integerrima</name>
    <dbReference type="NCBI Taxonomy" id="434235"/>
    <lineage>
        <taxon>Eukaryota</taxon>
        <taxon>Viridiplantae</taxon>
        <taxon>Streptophyta</taxon>
        <taxon>Embryophyta</taxon>
        <taxon>Tracheophyta</taxon>
        <taxon>Spermatophyta</taxon>
        <taxon>Magnoliopsida</taxon>
        <taxon>eudicotyledons</taxon>
        <taxon>Gunneridae</taxon>
        <taxon>Pentapetalae</taxon>
        <taxon>rosids</taxon>
        <taxon>malvids</taxon>
        <taxon>Sapindales</taxon>
        <taxon>Anacardiaceae</taxon>
        <taxon>Pistacia</taxon>
    </lineage>
</organism>
<keyword evidence="2" id="KW-1185">Reference proteome</keyword>
<comment type="caution">
    <text evidence="1">The sequence shown here is derived from an EMBL/GenBank/DDBJ whole genome shotgun (WGS) entry which is preliminary data.</text>
</comment>
<dbReference type="Proteomes" id="UP001163603">
    <property type="component" value="Chromosome 9"/>
</dbReference>